<organism evidence="2 3">
    <name type="scientific">Acaulospora morrowiae</name>
    <dbReference type="NCBI Taxonomy" id="94023"/>
    <lineage>
        <taxon>Eukaryota</taxon>
        <taxon>Fungi</taxon>
        <taxon>Fungi incertae sedis</taxon>
        <taxon>Mucoromycota</taxon>
        <taxon>Glomeromycotina</taxon>
        <taxon>Glomeromycetes</taxon>
        <taxon>Diversisporales</taxon>
        <taxon>Acaulosporaceae</taxon>
        <taxon>Acaulospora</taxon>
    </lineage>
</organism>
<evidence type="ECO:0000313" key="3">
    <source>
        <dbReference type="Proteomes" id="UP000789342"/>
    </source>
</evidence>
<keyword evidence="3" id="KW-1185">Reference proteome</keyword>
<proteinExistence type="predicted"/>
<comment type="caution">
    <text evidence="2">The sequence shown here is derived from an EMBL/GenBank/DDBJ whole genome shotgun (WGS) entry which is preliminary data.</text>
</comment>
<accession>A0A9N9P1K8</accession>
<reference evidence="2" key="1">
    <citation type="submission" date="2021-06" db="EMBL/GenBank/DDBJ databases">
        <authorList>
            <person name="Kallberg Y."/>
            <person name="Tangrot J."/>
            <person name="Rosling A."/>
        </authorList>
    </citation>
    <scope>NUCLEOTIDE SEQUENCE</scope>
    <source>
        <strain evidence="2">CL551</strain>
    </source>
</reference>
<feature type="compositionally biased region" description="Low complexity" evidence="1">
    <location>
        <begin position="79"/>
        <end position="121"/>
    </location>
</feature>
<feature type="compositionally biased region" description="Polar residues" evidence="1">
    <location>
        <begin position="195"/>
        <end position="204"/>
    </location>
</feature>
<protein>
    <submittedName>
        <fullName evidence="2">9471_t:CDS:1</fullName>
    </submittedName>
</protein>
<feature type="non-terminal residue" evidence="2">
    <location>
        <position position="241"/>
    </location>
</feature>
<feature type="compositionally biased region" description="Pro residues" evidence="1">
    <location>
        <begin position="122"/>
        <end position="131"/>
    </location>
</feature>
<dbReference type="AlphaFoldDB" id="A0A9N9P1K8"/>
<feature type="non-terminal residue" evidence="2">
    <location>
        <position position="1"/>
    </location>
</feature>
<dbReference type="Proteomes" id="UP000789342">
    <property type="component" value="Unassembled WGS sequence"/>
</dbReference>
<name>A0A9N9P1K8_9GLOM</name>
<gene>
    <name evidence="2" type="ORF">AMORRO_LOCUS17546</name>
</gene>
<feature type="region of interest" description="Disordered" evidence="1">
    <location>
        <begin position="79"/>
        <end position="204"/>
    </location>
</feature>
<feature type="compositionally biased region" description="Low complexity" evidence="1">
    <location>
        <begin position="139"/>
        <end position="148"/>
    </location>
</feature>
<evidence type="ECO:0000256" key="1">
    <source>
        <dbReference type="SAM" id="MobiDB-lite"/>
    </source>
</evidence>
<sequence length="241" mass="25782">VTSEIDSESNFGHMSSEDTKDKVIVFAKESITEPIDTVKEFNDQSIVESDAYREEADVIIDDNGEISKPLDETENLIASFSNNSSNTNTLSTNSASTSASTTTTTSATDTPLSSRASSSPSTPQPRPPPSSPIIDSNVLQSSSLILPLSPAPTTPPQSFLRSIPPTPTTPYFPALTSYSSEDSNPPSPEFPPETTYGTYGSTTPQLIPQSLLELEPENPYLVPLTPNSYSNTYISPSTPLP</sequence>
<dbReference type="EMBL" id="CAJVPV010054949">
    <property type="protein sequence ID" value="CAG8783839.1"/>
    <property type="molecule type" value="Genomic_DNA"/>
</dbReference>
<evidence type="ECO:0000313" key="2">
    <source>
        <dbReference type="EMBL" id="CAG8783839.1"/>
    </source>
</evidence>